<evidence type="ECO:0000313" key="12">
    <source>
        <dbReference type="Proteomes" id="UP000313231"/>
    </source>
</evidence>
<reference evidence="11 12" key="1">
    <citation type="journal article" date="2016" name="Int. J. Syst. Evol. Microbiol.">
        <title>Nocardioides albidus sp. nov., an actinobacterium isolated from garden soil.</title>
        <authorList>
            <person name="Singh H."/>
            <person name="Du J."/>
            <person name="Trinh H."/>
            <person name="Won K."/>
            <person name="Yang J.E."/>
            <person name="Yin C."/>
            <person name="Kook M."/>
            <person name="Yi T.H."/>
        </authorList>
    </citation>
    <scope>NUCLEOTIDE SEQUENCE [LARGE SCALE GENOMIC DNA]</scope>
    <source>
        <strain evidence="11 12">CCTCC AB 2015297</strain>
    </source>
</reference>
<dbReference type="AlphaFoldDB" id="A0A5C4W7N2"/>
<dbReference type="SUPFAM" id="SSF64518">
    <property type="entry name" value="Phase 1 flagellin"/>
    <property type="match status" value="1"/>
</dbReference>
<keyword evidence="6 7" id="KW-0975">Bacterial flagellum</keyword>
<evidence type="ECO:0000256" key="3">
    <source>
        <dbReference type="ARBA" id="ARBA00009677"/>
    </source>
</evidence>
<dbReference type="InterPro" id="IPR010930">
    <property type="entry name" value="Flg_bb/hook_C_dom"/>
</dbReference>
<gene>
    <name evidence="7 11" type="primary">flgK</name>
    <name evidence="11" type="ORF">FHP29_05805</name>
</gene>
<dbReference type="PANTHER" id="PTHR30033">
    <property type="entry name" value="FLAGELLAR HOOK-ASSOCIATED PROTEIN 1"/>
    <property type="match status" value="1"/>
</dbReference>
<feature type="domain" description="Flagellar hook-associated protein FlgK helical" evidence="10">
    <location>
        <begin position="99"/>
        <end position="338"/>
    </location>
</feature>
<dbReference type="Pfam" id="PF06429">
    <property type="entry name" value="Flg_bbr_C"/>
    <property type="match status" value="1"/>
</dbReference>
<evidence type="ECO:0000313" key="11">
    <source>
        <dbReference type="EMBL" id="TNM44217.1"/>
    </source>
</evidence>
<comment type="subcellular location">
    <subcellularLocation>
        <location evidence="1 7">Bacterial flagellum</location>
    </subcellularLocation>
    <subcellularLocation>
        <location evidence="2 7">Secreted</location>
    </subcellularLocation>
</comment>
<organism evidence="11 12">
    <name type="scientific">Nocardioides albidus</name>
    <dbReference type="NCBI Taxonomy" id="1517589"/>
    <lineage>
        <taxon>Bacteria</taxon>
        <taxon>Bacillati</taxon>
        <taxon>Actinomycetota</taxon>
        <taxon>Actinomycetes</taxon>
        <taxon>Propionibacteriales</taxon>
        <taxon>Nocardioidaceae</taxon>
        <taxon>Nocardioides</taxon>
    </lineage>
</organism>
<dbReference type="RefSeq" id="WP_139621899.1">
    <property type="nucleotide sequence ID" value="NZ_VDMP01000018.1"/>
</dbReference>
<dbReference type="GO" id="GO:0005198">
    <property type="term" value="F:structural molecule activity"/>
    <property type="evidence" value="ECO:0007669"/>
    <property type="project" value="UniProtKB-UniRule"/>
</dbReference>
<keyword evidence="11" id="KW-0969">Cilium</keyword>
<dbReference type="PANTHER" id="PTHR30033:SF2">
    <property type="entry name" value="FLAGELLAR HOOK PROTEIN"/>
    <property type="match status" value="1"/>
</dbReference>
<feature type="domain" description="Flagellar basal body rod protein N-terminal" evidence="8">
    <location>
        <begin position="9"/>
        <end position="37"/>
    </location>
</feature>
<evidence type="ECO:0000256" key="4">
    <source>
        <dbReference type="ARBA" id="ARBA00016244"/>
    </source>
</evidence>
<evidence type="ECO:0000256" key="5">
    <source>
        <dbReference type="ARBA" id="ARBA00022525"/>
    </source>
</evidence>
<comment type="caution">
    <text evidence="11">The sequence shown here is derived from an EMBL/GenBank/DDBJ whole genome shotgun (WGS) entry which is preliminary data.</text>
</comment>
<evidence type="ECO:0000259" key="8">
    <source>
        <dbReference type="Pfam" id="PF00460"/>
    </source>
</evidence>
<feature type="domain" description="Flagellar basal-body/hook protein C-terminal" evidence="9">
    <location>
        <begin position="423"/>
        <end position="460"/>
    </location>
</feature>
<comment type="similarity">
    <text evidence="3 7">Belongs to the flagella basal body rod proteins family.</text>
</comment>
<keyword evidence="11" id="KW-0966">Cell projection</keyword>
<proteinExistence type="inferred from homology"/>
<dbReference type="OrthoDB" id="9802553at2"/>
<dbReference type="InterPro" id="IPR001444">
    <property type="entry name" value="Flag_bb_rod_N"/>
</dbReference>
<evidence type="ECO:0000256" key="6">
    <source>
        <dbReference type="ARBA" id="ARBA00023143"/>
    </source>
</evidence>
<dbReference type="Pfam" id="PF00460">
    <property type="entry name" value="Flg_bb_rod"/>
    <property type="match status" value="1"/>
</dbReference>
<dbReference type="PRINTS" id="PR01005">
    <property type="entry name" value="FLGHOOKAP1"/>
</dbReference>
<evidence type="ECO:0000256" key="7">
    <source>
        <dbReference type="RuleBase" id="RU362065"/>
    </source>
</evidence>
<accession>A0A5C4W7N2</accession>
<dbReference type="Pfam" id="PF22638">
    <property type="entry name" value="FlgK_D1"/>
    <property type="match status" value="1"/>
</dbReference>
<keyword evidence="12" id="KW-1185">Reference proteome</keyword>
<name>A0A5C4W7N2_9ACTN</name>
<keyword evidence="11" id="KW-0282">Flagellum</keyword>
<evidence type="ECO:0000259" key="10">
    <source>
        <dbReference type="Pfam" id="PF22638"/>
    </source>
</evidence>
<dbReference type="GO" id="GO:0044780">
    <property type="term" value="P:bacterial-type flagellum assembly"/>
    <property type="evidence" value="ECO:0007669"/>
    <property type="project" value="InterPro"/>
</dbReference>
<dbReference type="GO" id="GO:0005576">
    <property type="term" value="C:extracellular region"/>
    <property type="evidence" value="ECO:0007669"/>
    <property type="project" value="UniProtKB-SubCell"/>
</dbReference>
<sequence length="467" mass="48181">MAGSFGSISTALTGLRYNQVALDVAGNNIANANTDGYVRRRVVGASVSSAEPAMWSRYDGHGEGVEVGEVRRMADPLLDSRVRREHGLLSYLATSSTILSRIEEGVAEPGPHGVHAAMLDLRDSWQALSRNPDGTAARQQVLGRAETLAQALRGQVAHVAGEEADQRIHAINLVSEVNSAAAGLAGLNHDILVTEQNGTDAGVLRDRRDQLALRIAELAGGVTTVEPDGQFTVTVAGNALVQGKDAGTFVLASGITPAGAADGSPISYRIDAPWGSTVLPSGAAGPGGELGGVTEMLSTRLPSYRAGLDAVAADLAATLNTQQAAGYDANGVAGAPLFAYDPLVGAASLQVAITDPSRLAASALPGGALDGGNADLLSRVGTYPDAYQRLVNGLGTDVAALDRRTANQTSLSGALDDAREQQAGINLDEETVNMVTAQRAYEAAARVMTTLDDMLDTLINRTGLVGR</sequence>
<dbReference type="InterPro" id="IPR053927">
    <property type="entry name" value="FlgK_helical"/>
</dbReference>
<dbReference type="NCBIfam" id="TIGR02492">
    <property type="entry name" value="flgK_ends"/>
    <property type="match status" value="1"/>
</dbReference>
<dbReference type="Proteomes" id="UP000313231">
    <property type="component" value="Unassembled WGS sequence"/>
</dbReference>
<protein>
    <recommendedName>
        <fullName evidence="4 7">Flagellar hook-associated protein 1</fullName>
        <shortName evidence="7">HAP1</shortName>
    </recommendedName>
</protein>
<keyword evidence="5 7" id="KW-0964">Secreted</keyword>
<dbReference type="GO" id="GO:0009424">
    <property type="term" value="C:bacterial-type flagellum hook"/>
    <property type="evidence" value="ECO:0007669"/>
    <property type="project" value="UniProtKB-UniRule"/>
</dbReference>
<dbReference type="InterPro" id="IPR002371">
    <property type="entry name" value="FlgK"/>
</dbReference>
<evidence type="ECO:0000256" key="1">
    <source>
        <dbReference type="ARBA" id="ARBA00004365"/>
    </source>
</evidence>
<evidence type="ECO:0000256" key="2">
    <source>
        <dbReference type="ARBA" id="ARBA00004613"/>
    </source>
</evidence>
<evidence type="ECO:0000259" key="9">
    <source>
        <dbReference type="Pfam" id="PF06429"/>
    </source>
</evidence>
<dbReference type="EMBL" id="VDMP01000018">
    <property type="protein sequence ID" value="TNM44217.1"/>
    <property type="molecule type" value="Genomic_DNA"/>
</dbReference>